<reference evidence="1" key="1">
    <citation type="submission" date="2021-10" db="EMBL/GenBank/DDBJ databases">
        <title>Tropical sea cucumber genome reveals ecological adaptation and Cuvierian tubules defense mechanism.</title>
        <authorList>
            <person name="Chen T."/>
        </authorList>
    </citation>
    <scope>NUCLEOTIDE SEQUENCE</scope>
    <source>
        <strain evidence="1">Nanhai2018</strain>
        <tissue evidence="1">Muscle</tissue>
    </source>
</reference>
<evidence type="ECO:0000313" key="1">
    <source>
        <dbReference type="EMBL" id="KAJ8033623.1"/>
    </source>
</evidence>
<protein>
    <submittedName>
        <fullName evidence="1">Uncharacterized protein</fullName>
    </submittedName>
</protein>
<evidence type="ECO:0000313" key="2">
    <source>
        <dbReference type="Proteomes" id="UP001152320"/>
    </source>
</evidence>
<dbReference type="Proteomes" id="UP001152320">
    <property type="component" value="Chromosome 11"/>
</dbReference>
<proteinExistence type="predicted"/>
<sequence>MWTDGRSSYFKQCNIMHSTTKDKQIDSITEEVKQIDYSVFGMTSERTENKTNYTVVAGKVTTTDETFASTHTNGTE</sequence>
<organism evidence="1 2">
    <name type="scientific">Holothuria leucospilota</name>
    <name type="common">Black long sea cucumber</name>
    <name type="synonym">Mertensiothuria leucospilota</name>
    <dbReference type="NCBI Taxonomy" id="206669"/>
    <lineage>
        <taxon>Eukaryota</taxon>
        <taxon>Metazoa</taxon>
        <taxon>Echinodermata</taxon>
        <taxon>Eleutherozoa</taxon>
        <taxon>Echinozoa</taxon>
        <taxon>Holothuroidea</taxon>
        <taxon>Aspidochirotacea</taxon>
        <taxon>Aspidochirotida</taxon>
        <taxon>Holothuriidae</taxon>
        <taxon>Holothuria</taxon>
    </lineage>
</organism>
<gene>
    <name evidence="1" type="ORF">HOLleu_23928</name>
</gene>
<dbReference type="EMBL" id="JAIZAY010000011">
    <property type="protein sequence ID" value="KAJ8033623.1"/>
    <property type="molecule type" value="Genomic_DNA"/>
</dbReference>
<name>A0A9Q1BVW3_HOLLE</name>
<comment type="caution">
    <text evidence="1">The sequence shown here is derived from an EMBL/GenBank/DDBJ whole genome shotgun (WGS) entry which is preliminary data.</text>
</comment>
<accession>A0A9Q1BVW3</accession>
<keyword evidence="2" id="KW-1185">Reference proteome</keyword>
<dbReference type="AlphaFoldDB" id="A0A9Q1BVW3"/>